<gene>
    <name evidence="1" type="ORF">LEP1GSC058_1011</name>
</gene>
<keyword evidence="2" id="KW-1185">Reference proteome</keyword>
<dbReference type="OrthoDB" id="334253at2"/>
<evidence type="ECO:0000313" key="2">
    <source>
        <dbReference type="Proteomes" id="UP000014540"/>
    </source>
</evidence>
<dbReference type="Proteomes" id="UP000014540">
    <property type="component" value="Unassembled WGS sequence"/>
</dbReference>
<organism evidence="1 2">
    <name type="scientific">Leptospira fainei serovar Hurstbridge str. BUT 6</name>
    <dbReference type="NCBI Taxonomy" id="1193011"/>
    <lineage>
        <taxon>Bacteria</taxon>
        <taxon>Pseudomonadati</taxon>
        <taxon>Spirochaetota</taxon>
        <taxon>Spirochaetia</taxon>
        <taxon>Leptospirales</taxon>
        <taxon>Leptospiraceae</taxon>
        <taxon>Leptospira</taxon>
    </lineage>
</organism>
<dbReference type="AlphaFoldDB" id="S3UWB2"/>
<name>S3UWB2_9LEPT</name>
<comment type="caution">
    <text evidence="1">The sequence shown here is derived from an EMBL/GenBank/DDBJ whole genome shotgun (WGS) entry which is preliminary data.</text>
</comment>
<protein>
    <submittedName>
        <fullName evidence="1">Uncharacterized protein</fullName>
    </submittedName>
</protein>
<proteinExistence type="predicted"/>
<accession>S3UWB2</accession>
<dbReference type="RefSeq" id="WP_016551206.1">
    <property type="nucleotide sequence ID" value="NZ_AKWZ02000011.1"/>
</dbReference>
<evidence type="ECO:0000313" key="1">
    <source>
        <dbReference type="EMBL" id="EPG72639.1"/>
    </source>
</evidence>
<dbReference type="STRING" id="1193011.LEP1GSC058_1011"/>
<reference evidence="1" key="1">
    <citation type="submission" date="2013-04" db="EMBL/GenBank/DDBJ databases">
        <authorList>
            <person name="Harkins D.M."/>
            <person name="Durkin A.S."/>
            <person name="Selengut J.D."/>
            <person name="Sanka R."/>
            <person name="DePew J."/>
            <person name="Purushe J."/>
            <person name="Ahmed A."/>
            <person name="van der Linden H."/>
            <person name="Goris M.G.A."/>
            <person name="Hartskeerl R.A."/>
            <person name="Vinetz J.M."/>
            <person name="Sutton G.G."/>
            <person name="Nelson W.C."/>
            <person name="Fouts D.E."/>
        </authorList>
    </citation>
    <scope>NUCLEOTIDE SEQUENCE [LARGE SCALE GENOMIC DNA]</scope>
    <source>
        <strain evidence="1">BUT 6</strain>
    </source>
</reference>
<dbReference type="EMBL" id="AKWZ02000011">
    <property type="protein sequence ID" value="EPG72639.1"/>
    <property type="molecule type" value="Genomic_DNA"/>
</dbReference>
<sequence>MLGKNWSKLVLIFFLAVAPVYSNIPKYSELDRILLSTWNRTFPIPFTKIVKRDISGKGILQYRKSSKRTVYIYTYLVFLPRYGEEAEKPVQQEGGREVKVKLLYDPLSSEKYEVELSEFDEAYDTRGIIRWIR</sequence>